<dbReference type="InterPro" id="IPR050879">
    <property type="entry name" value="Acyltransferase_3"/>
</dbReference>
<accession>A0AAV5TD20</accession>
<dbReference type="AlphaFoldDB" id="A0AAV5TD20"/>
<dbReference type="Pfam" id="PF01757">
    <property type="entry name" value="Acyl_transf_3"/>
    <property type="match status" value="1"/>
</dbReference>
<reference evidence="3" key="1">
    <citation type="submission" date="2023-10" db="EMBL/GenBank/DDBJ databases">
        <title>Genome assembly of Pristionchus species.</title>
        <authorList>
            <person name="Yoshida K."/>
            <person name="Sommer R.J."/>
        </authorList>
    </citation>
    <scope>NUCLEOTIDE SEQUENCE</scope>
    <source>
        <strain evidence="3">RS0144</strain>
    </source>
</reference>
<keyword evidence="1" id="KW-0472">Membrane</keyword>
<dbReference type="GO" id="GO:0016020">
    <property type="term" value="C:membrane"/>
    <property type="evidence" value="ECO:0007669"/>
    <property type="project" value="TreeGrafter"/>
</dbReference>
<dbReference type="Proteomes" id="UP001432027">
    <property type="component" value="Unassembled WGS sequence"/>
</dbReference>
<evidence type="ECO:0000256" key="1">
    <source>
        <dbReference type="SAM" id="Phobius"/>
    </source>
</evidence>
<evidence type="ECO:0000313" key="3">
    <source>
        <dbReference type="EMBL" id="GMS93078.1"/>
    </source>
</evidence>
<evidence type="ECO:0000259" key="2">
    <source>
        <dbReference type="Pfam" id="PF01757"/>
    </source>
</evidence>
<feature type="transmembrane region" description="Helical" evidence="1">
    <location>
        <begin position="95"/>
        <end position="113"/>
    </location>
</feature>
<feature type="transmembrane region" description="Helical" evidence="1">
    <location>
        <begin position="6"/>
        <end position="25"/>
    </location>
</feature>
<keyword evidence="4" id="KW-1185">Reference proteome</keyword>
<evidence type="ECO:0000313" key="4">
    <source>
        <dbReference type="Proteomes" id="UP001432027"/>
    </source>
</evidence>
<dbReference type="EMBL" id="BTSX01000004">
    <property type="protein sequence ID" value="GMS93078.1"/>
    <property type="molecule type" value="Genomic_DNA"/>
</dbReference>
<name>A0AAV5TD20_9BILA</name>
<organism evidence="3 4">
    <name type="scientific">Pristionchus entomophagus</name>
    <dbReference type="NCBI Taxonomy" id="358040"/>
    <lineage>
        <taxon>Eukaryota</taxon>
        <taxon>Metazoa</taxon>
        <taxon>Ecdysozoa</taxon>
        <taxon>Nematoda</taxon>
        <taxon>Chromadorea</taxon>
        <taxon>Rhabditida</taxon>
        <taxon>Rhabditina</taxon>
        <taxon>Diplogasteromorpha</taxon>
        <taxon>Diplogasteroidea</taxon>
        <taxon>Neodiplogasteridae</taxon>
        <taxon>Pristionchus</taxon>
    </lineage>
</organism>
<proteinExistence type="predicted"/>
<dbReference type="GO" id="GO:0016747">
    <property type="term" value="F:acyltransferase activity, transferring groups other than amino-acyl groups"/>
    <property type="evidence" value="ECO:0007669"/>
    <property type="project" value="InterPro"/>
</dbReference>
<feature type="domain" description="Acyltransferase 3" evidence="2">
    <location>
        <begin position="2"/>
        <end position="146"/>
    </location>
</feature>
<keyword evidence="1" id="KW-1133">Transmembrane helix</keyword>
<dbReference type="PANTHER" id="PTHR23028:SF53">
    <property type="entry name" value="ACYL_TRANSF_3 DOMAIN-CONTAINING PROTEIN"/>
    <property type="match status" value="1"/>
</dbReference>
<gene>
    <name evidence="3" type="ORF">PENTCL1PPCAC_15253</name>
</gene>
<feature type="non-terminal residue" evidence="3">
    <location>
        <position position="1"/>
    </location>
</feature>
<dbReference type="GO" id="GO:0000271">
    <property type="term" value="P:polysaccharide biosynthetic process"/>
    <property type="evidence" value="ECO:0007669"/>
    <property type="project" value="TreeGrafter"/>
</dbReference>
<sequence length="160" mass="18191">ILMHLWSLAIEMQFYLIVPLIVYGFNRQETHERRLTALLALLSASLFCYCLDPFESSQFYLLHNRLWEFLAGFVVQELEARVRERGKESDRKSESAFATLFSLASSLLLVWLMHGMGSDEVGRNGPTSPRAALVTRIVAILCTSSIMLCERTSNNVLLSM</sequence>
<dbReference type="PANTHER" id="PTHR23028">
    <property type="entry name" value="ACETYLTRANSFERASE"/>
    <property type="match status" value="1"/>
</dbReference>
<feature type="transmembrane region" description="Helical" evidence="1">
    <location>
        <begin position="133"/>
        <end position="150"/>
    </location>
</feature>
<dbReference type="InterPro" id="IPR002656">
    <property type="entry name" value="Acyl_transf_3_dom"/>
</dbReference>
<keyword evidence="1" id="KW-0812">Transmembrane</keyword>
<protein>
    <recommendedName>
        <fullName evidence="2">Acyltransferase 3 domain-containing protein</fullName>
    </recommendedName>
</protein>
<comment type="caution">
    <text evidence="3">The sequence shown here is derived from an EMBL/GenBank/DDBJ whole genome shotgun (WGS) entry which is preliminary data.</text>
</comment>
<feature type="non-terminal residue" evidence="3">
    <location>
        <position position="160"/>
    </location>
</feature>